<comment type="subcellular location">
    <subcellularLocation>
        <location evidence="1">Bacterial microcompartment</location>
    </subcellularLocation>
</comment>
<feature type="binding site" evidence="1">
    <location>
        <position position="367"/>
    </location>
    <ligand>
        <name>substrate</name>
    </ligand>
</feature>
<accession>L0DJD5</accession>
<dbReference type="AlphaFoldDB" id="L0DJD5"/>
<dbReference type="InterPro" id="IPR044939">
    <property type="entry name" value="EutB_dom_2_sf"/>
</dbReference>
<feature type="binding site" evidence="1">
    <location>
        <position position="193"/>
    </location>
    <ligand>
        <name>substrate</name>
    </ligand>
</feature>
<dbReference type="GO" id="GO:0031419">
    <property type="term" value="F:cobalamin binding"/>
    <property type="evidence" value="ECO:0007669"/>
    <property type="project" value="UniProtKB-UniRule"/>
</dbReference>
<gene>
    <name evidence="1" type="primary">eutB</name>
    <name evidence="2" type="ordered locus">Sinac_5210</name>
</gene>
<keyword evidence="1" id="KW-0846">Cobalamin</keyword>
<dbReference type="OrthoDB" id="9770909at2"/>
<dbReference type="PANTHER" id="PTHR39329">
    <property type="entry name" value="ETHANOLAMINE AMMONIA-LYASE HEAVY CHAIN"/>
    <property type="match status" value="1"/>
</dbReference>
<feature type="binding site" evidence="1">
    <location>
        <position position="406"/>
    </location>
    <ligand>
        <name>adenosylcob(III)alamin</name>
        <dbReference type="ChEBI" id="CHEBI:18408"/>
    </ligand>
</feature>
<keyword evidence="1" id="KW-0170">Cobalt</keyword>
<dbReference type="Gene3D" id="1.10.220.70">
    <property type="entry name" value="lyase"/>
    <property type="match status" value="1"/>
</dbReference>
<keyword evidence="3" id="KW-1185">Reference proteome</keyword>
<dbReference type="GO" id="GO:0006520">
    <property type="term" value="P:amino acid metabolic process"/>
    <property type="evidence" value="ECO:0007669"/>
    <property type="project" value="InterPro"/>
</dbReference>
<dbReference type="Gene3D" id="3.20.20.70">
    <property type="entry name" value="Aldolase class I"/>
    <property type="match status" value="1"/>
</dbReference>
<evidence type="ECO:0000256" key="1">
    <source>
        <dbReference type="HAMAP-Rule" id="MF_00861"/>
    </source>
</evidence>
<comment type="subunit">
    <text evidence="1">The basic unit is a heterodimer which dimerizes to form tetramers. The heterotetramers trimerize; 6 large subunits form a core ring with 6 small subunits projecting outwards.</text>
</comment>
<dbReference type="HAMAP" id="MF_00861">
    <property type="entry name" value="EutB"/>
    <property type="match status" value="1"/>
</dbReference>
<name>L0DJD5_SINAD</name>
<dbReference type="RefSeq" id="WP_015248466.1">
    <property type="nucleotide sequence ID" value="NC_019892.1"/>
</dbReference>
<dbReference type="GO" id="GO:0031471">
    <property type="term" value="C:ethanolamine degradation polyhedral organelle"/>
    <property type="evidence" value="ECO:0007669"/>
    <property type="project" value="UniProtKB-UniRule"/>
</dbReference>
<evidence type="ECO:0000313" key="2">
    <source>
        <dbReference type="EMBL" id="AGA29362.1"/>
    </source>
</evidence>
<dbReference type="EC" id="4.3.1.7" evidence="1"/>
<keyword evidence="1 2" id="KW-0456">Lyase</keyword>
<dbReference type="UniPathway" id="UPA00560"/>
<feature type="binding site" evidence="1">
    <location>
        <position position="292"/>
    </location>
    <ligand>
        <name>substrate</name>
    </ligand>
</feature>
<dbReference type="PANTHER" id="PTHR39329:SF1">
    <property type="entry name" value="ETHANOLAMINE AMMONIA-LYASE LARGE SUBUNIT"/>
    <property type="match status" value="1"/>
</dbReference>
<dbReference type="eggNOG" id="COG4303">
    <property type="taxonomic scope" value="Bacteria"/>
</dbReference>
<dbReference type="STRING" id="886293.Sinac_5210"/>
<dbReference type="GO" id="GO:0005829">
    <property type="term" value="C:cytosol"/>
    <property type="evidence" value="ECO:0007669"/>
    <property type="project" value="TreeGrafter"/>
</dbReference>
<feature type="binding site" evidence="1">
    <location>
        <begin position="160"/>
        <end position="162"/>
    </location>
    <ligand>
        <name>substrate</name>
    </ligand>
</feature>
<comment type="similarity">
    <text evidence="1">Belongs to the EutB family.</text>
</comment>
<dbReference type="Pfam" id="PF06751">
    <property type="entry name" value="EutB"/>
    <property type="match status" value="1"/>
</dbReference>
<feature type="binding site" evidence="1">
    <location>
        <position position="194"/>
    </location>
    <ligand>
        <name>adenosylcob(III)alamin</name>
        <dbReference type="ChEBI" id="CHEBI:18408"/>
    </ligand>
</feature>
<dbReference type="GO" id="GO:0009350">
    <property type="term" value="C:ethanolamine ammonia-lyase complex"/>
    <property type="evidence" value="ECO:0007669"/>
    <property type="project" value="UniProtKB-UniRule"/>
</dbReference>
<reference evidence="2 3" key="1">
    <citation type="submission" date="2012-02" db="EMBL/GenBank/DDBJ databases">
        <title>Complete sequence of chromosome of Singulisphaera acidiphila DSM 18658.</title>
        <authorList>
            <consortium name="US DOE Joint Genome Institute (JGI-PGF)"/>
            <person name="Lucas S."/>
            <person name="Copeland A."/>
            <person name="Lapidus A."/>
            <person name="Glavina del Rio T."/>
            <person name="Dalin E."/>
            <person name="Tice H."/>
            <person name="Bruce D."/>
            <person name="Goodwin L."/>
            <person name="Pitluck S."/>
            <person name="Peters L."/>
            <person name="Ovchinnikova G."/>
            <person name="Chertkov O."/>
            <person name="Kyrpides N."/>
            <person name="Mavromatis K."/>
            <person name="Ivanova N."/>
            <person name="Brettin T."/>
            <person name="Detter J.C."/>
            <person name="Han C."/>
            <person name="Larimer F."/>
            <person name="Land M."/>
            <person name="Hauser L."/>
            <person name="Markowitz V."/>
            <person name="Cheng J.-F."/>
            <person name="Hugenholtz P."/>
            <person name="Woyke T."/>
            <person name="Wu D."/>
            <person name="Tindall B."/>
            <person name="Pomrenke H."/>
            <person name="Brambilla E."/>
            <person name="Klenk H.-P."/>
            <person name="Eisen J.A."/>
        </authorList>
    </citation>
    <scope>NUCLEOTIDE SEQUENCE [LARGE SCALE GENOMIC DNA]</scope>
    <source>
        <strain evidence="3">ATCC BAA-1392 / DSM 18658 / VKM B-2454 / MOB10</strain>
    </source>
</reference>
<comment type="pathway">
    <text evidence="1">Amine and polyamine degradation; ethanolamine degradation.</text>
</comment>
<feature type="binding site" evidence="1">
    <location>
        <position position="300"/>
    </location>
    <ligand>
        <name>adenosylcob(III)alamin</name>
        <dbReference type="ChEBI" id="CHEBI:18408"/>
    </ligand>
</feature>
<dbReference type="KEGG" id="saci:Sinac_5210"/>
<sequence length="470" mass="50632">MNLSTVVRTERFVFDDLRAVFAKANEEKSGDRLAGLAAGSERERVAAKRVLADLTLMEIVDHPLIDPDLDDVSRLILDTLDRPAFAAFGGMTVGGFRDWLLDDATTSAELNSARGAITPEIAAAATKLMGNKDLVLAAHKIRTVTRCRNTMGERGVLGIRIQPNHPSDDLGGILLSAVDGLMYGCGDAMIGVNPASGSVEATTAILNGLARLIDAYAIPTQACCLAHITTQLQALDRGAPVDLLFQSIAGTEAANASFGVSLALLREGRERVLEHHRGRDVAWAGDQVMYLETGQGSALSSDAHHGVDQLTLEARAYGLARTLDPFLVNSVVGFIGPEYLFDERQIIRAGLEDHFMGKLLGLPMGCDVCYTNHTDADQNSADNLLLLLTAAGSNFFMGVPCADDVMLNYQSTSFHDALGVRRLFGLRPAPEFLAWLERLGIFRSGELALSHASELRHLMPKLESVLEGTH</sequence>
<proteinExistence type="inferred from homology"/>
<dbReference type="Proteomes" id="UP000010798">
    <property type="component" value="Chromosome"/>
</dbReference>
<comment type="catalytic activity">
    <reaction evidence="1">
        <text>ethanolamine = acetaldehyde + NH4(+)</text>
        <dbReference type="Rhea" id="RHEA:15313"/>
        <dbReference type="ChEBI" id="CHEBI:15343"/>
        <dbReference type="ChEBI" id="CHEBI:28938"/>
        <dbReference type="ChEBI" id="CHEBI:57603"/>
        <dbReference type="EC" id="4.3.1.7"/>
    </reaction>
</comment>
<protein>
    <recommendedName>
        <fullName evidence="1">Ethanolamine ammonia-lyase large subunit</fullName>
        <shortName evidence="1">EAL large subunit</shortName>
        <ecNumber evidence="1">4.3.1.7</ecNumber>
    </recommendedName>
</protein>
<dbReference type="InterPro" id="IPR044941">
    <property type="entry name" value="EutB_N_sf"/>
</dbReference>
<comment type="cofactor">
    <cofactor evidence="1">
        <name>adenosylcob(III)alamin</name>
        <dbReference type="ChEBI" id="CHEBI:18408"/>
    </cofactor>
    <text evidence="1">Binds between the large and small subunits.</text>
</comment>
<dbReference type="GO" id="GO:0008851">
    <property type="term" value="F:ethanolamine ammonia-lyase activity"/>
    <property type="evidence" value="ECO:0007669"/>
    <property type="project" value="UniProtKB-UniRule"/>
</dbReference>
<evidence type="ECO:0000313" key="3">
    <source>
        <dbReference type="Proteomes" id="UP000010798"/>
    </source>
</evidence>
<dbReference type="InterPro" id="IPR010628">
    <property type="entry name" value="EutB"/>
</dbReference>
<comment type="function">
    <text evidence="1">Catalyzes the deamination of various vicinal amino-alcohols to oxo compounds. Allows this organism to utilize ethanolamine as the sole source of nitrogen and carbon in the presence of vitamin B12.</text>
</comment>
<keyword evidence="1" id="KW-1283">Bacterial microcompartment</keyword>
<dbReference type="GO" id="GO:0046336">
    <property type="term" value="P:ethanolamine catabolic process"/>
    <property type="evidence" value="ECO:0007669"/>
    <property type="project" value="UniProtKB-UniRule"/>
</dbReference>
<feature type="binding site" evidence="1">
    <location>
        <position position="246"/>
    </location>
    <ligand>
        <name>adenosylcob(III)alamin</name>
        <dbReference type="ChEBI" id="CHEBI:18408"/>
    </ligand>
</feature>
<dbReference type="EMBL" id="CP003364">
    <property type="protein sequence ID" value="AGA29362.1"/>
    <property type="molecule type" value="Genomic_DNA"/>
</dbReference>
<dbReference type="InterPro" id="IPR013785">
    <property type="entry name" value="Aldolase_TIM"/>
</dbReference>
<dbReference type="Gene3D" id="2.30.170.30">
    <property type="entry name" value="ethanolamine ammonia-lyase heavy chain domain like"/>
    <property type="match status" value="1"/>
</dbReference>
<organism evidence="2 3">
    <name type="scientific">Singulisphaera acidiphila (strain ATCC BAA-1392 / DSM 18658 / VKM B-2454 / MOB10)</name>
    <dbReference type="NCBI Taxonomy" id="886293"/>
    <lineage>
        <taxon>Bacteria</taxon>
        <taxon>Pseudomonadati</taxon>
        <taxon>Planctomycetota</taxon>
        <taxon>Planctomycetia</taxon>
        <taxon>Isosphaerales</taxon>
        <taxon>Isosphaeraceae</taxon>
        <taxon>Singulisphaera</taxon>
    </lineage>
</organism>
<dbReference type="NCBIfam" id="NF011649">
    <property type="entry name" value="PRK15067.1"/>
    <property type="match status" value="1"/>
</dbReference>
<dbReference type="HOGENOM" id="CLU_048555_0_0_0"/>